<feature type="signal peptide" evidence="1">
    <location>
        <begin position="1"/>
        <end position="23"/>
    </location>
</feature>
<evidence type="ECO:0000313" key="3">
    <source>
        <dbReference type="EMBL" id="TWT35654.1"/>
    </source>
</evidence>
<dbReference type="EMBL" id="SIHJ01000001">
    <property type="protein sequence ID" value="TWT35654.1"/>
    <property type="molecule type" value="Genomic_DNA"/>
</dbReference>
<dbReference type="AlphaFoldDB" id="A0A5C5VAM4"/>
<comment type="caution">
    <text evidence="3">The sequence shown here is derived from an EMBL/GenBank/DDBJ whole genome shotgun (WGS) entry which is preliminary data.</text>
</comment>
<dbReference type="PANTHER" id="PTHR23150:SF19">
    <property type="entry name" value="FORMYLGLYCINE-GENERATING ENZYME"/>
    <property type="match status" value="1"/>
</dbReference>
<dbReference type="Proteomes" id="UP000316714">
    <property type="component" value="Unassembled WGS sequence"/>
</dbReference>
<reference evidence="3 4" key="1">
    <citation type="submission" date="2019-02" db="EMBL/GenBank/DDBJ databases">
        <title>Deep-cultivation of Planctomycetes and their phenomic and genomic characterization uncovers novel biology.</title>
        <authorList>
            <person name="Wiegand S."/>
            <person name="Jogler M."/>
            <person name="Boedeker C."/>
            <person name="Pinto D."/>
            <person name="Vollmers J."/>
            <person name="Rivas-Marin E."/>
            <person name="Kohn T."/>
            <person name="Peeters S.H."/>
            <person name="Heuer A."/>
            <person name="Rast P."/>
            <person name="Oberbeckmann S."/>
            <person name="Bunk B."/>
            <person name="Jeske O."/>
            <person name="Meyerdierks A."/>
            <person name="Storesund J.E."/>
            <person name="Kallscheuer N."/>
            <person name="Luecker S."/>
            <person name="Lage O.M."/>
            <person name="Pohl T."/>
            <person name="Merkel B.J."/>
            <person name="Hornburger P."/>
            <person name="Mueller R.-W."/>
            <person name="Bruemmer F."/>
            <person name="Labrenz M."/>
            <person name="Spormann A.M."/>
            <person name="Op Den Camp H."/>
            <person name="Overmann J."/>
            <person name="Amann R."/>
            <person name="Jetten M.S.M."/>
            <person name="Mascher T."/>
            <person name="Medema M.H."/>
            <person name="Devos D.P."/>
            <person name="Kaster A.-K."/>
            <person name="Ovreas L."/>
            <person name="Rohde M."/>
            <person name="Galperin M.Y."/>
            <person name="Jogler C."/>
        </authorList>
    </citation>
    <scope>NUCLEOTIDE SEQUENCE [LARGE SCALE GENOMIC DNA]</scope>
    <source>
        <strain evidence="3 4">KOR34</strain>
    </source>
</reference>
<dbReference type="PANTHER" id="PTHR23150">
    <property type="entry name" value="SULFATASE MODIFYING FACTOR 1, 2"/>
    <property type="match status" value="1"/>
</dbReference>
<dbReference type="SUPFAM" id="SSF56436">
    <property type="entry name" value="C-type lectin-like"/>
    <property type="match status" value="1"/>
</dbReference>
<organism evidence="3 4">
    <name type="scientific">Posidoniimonas corsicana</name>
    <dbReference type="NCBI Taxonomy" id="1938618"/>
    <lineage>
        <taxon>Bacteria</taxon>
        <taxon>Pseudomonadati</taxon>
        <taxon>Planctomycetota</taxon>
        <taxon>Planctomycetia</taxon>
        <taxon>Pirellulales</taxon>
        <taxon>Lacipirellulaceae</taxon>
        <taxon>Posidoniimonas</taxon>
    </lineage>
</organism>
<feature type="chain" id="PRO_5023063572" evidence="1">
    <location>
        <begin position="24"/>
        <end position="416"/>
    </location>
</feature>
<dbReference type="InterPro" id="IPR051043">
    <property type="entry name" value="Sulfatase_Mod_Factor_Kinase"/>
</dbReference>
<gene>
    <name evidence="3" type="primary">pkn1_1</name>
    <name evidence="3" type="ORF">KOR34_05480</name>
</gene>
<accession>A0A5C5VAM4</accession>
<protein>
    <submittedName>
        <fullName evidence="3">Serine/threonine-protein kinase pkn1</fullName>
        <ecNumber evidence="3">2.7.11.1</ecNumber>
    </submittedName>
</protein>
<dbReference type="InterPro" id="IPR016187">
    <property type="entry name" value="CTDL_fold"/>
</dbReference>
<dbReference type="EC" id="2.7.11.1" evidence="3"/>
<dbReference type="Gene3D" id="3.90.1580.10">
    <property type="entry name" value="paralog of FGE (formylglycine-generating enzyme)"/>
    <property type="match status" value="1"/>
</dbReference>
<keyword evidence="1" id="KW-0732">Signal</keyword>
<evidence type="ECO:0000256" key="1">
    <source>
        <dbReference type="SAM" id="SignalP"/>
    </source>
</evidence>
<dbReference type="GO" id="GO:0004674">
    <property type="term" value="F:protein serine/threonine kinase activity"/>
    <property type="evidence" value="ECO:0007669"/>
    <property type="project" value="UniProtKB-EC"/>
</dbReference>
<sequence precursor="true">MSPKPLRVCPLVLLTLAAGLSHGESTSKVGISAEKPASGPFVETDHGFMVPYEQSIPGAGVKFKMTPIPGGVVTLGPRGDASEAEPNSQSPPVQVKIPPYWMATTEVTWAQYKPFMALNSTFGELAYLRGLLYDGSPKLEKALASRTALKAAIDATPTTVDGITAPTALYDPSTTYYSGEDPNLPAVTMTAYAARQYTKWLSVLTGEPYRLPSEAEWEHAARAGADGDAPAGDLDAAAWYEANSDYVAHPVGEKTANAFGLHDMIGNAAEWVLDVPHKSAASNGPLTWRQAIGKPEQQFPRIAKGGFYESEPADATFAARLLSVDEDWKASDPNIPLSPWWFTDDPSMGIGFRLVRPLDSMSEEVKAVAWEFDSPDLQRDVEQRVREGRGKLQSIDATLPEVVKQLADPDVRKLME</sequence>
<feature type="domain" description="Sulfatase-modifying factor enzyme-like" evidence="2">
    <location>
        <begin position="65"/>
        <end position="323"/>
    </location>
</feature>
<dbReference type="RefSeq" id="WP_197531083.1">
    <property type="nucleotide sequence ID" value="NZ_SIHJ01000001.1"/>
</dbReference>
<keyword evidence="4" id="KW-1185">Reference proteome</keyword>
<dbReference type="InterPro" id="IPR042095">
    <property type="entry name" value="SUMF_sf"/>
</dbReference>
<dbReference type="InterPro" id="IPR005532">
    <property type="entry name" value="SUMF_dom"/>
</dbReference>
<dbReference type="Pfam" id="PF03781">
    <property type="entry name" value="FGE-sulfatase"/>
    <property type="match status" value="1"/>
</dbReference>
<name>A0A5C5VAM4_9BACT</name>
<keyword evidence="3" id="KW-0418">Kinase</keyword>
<evidence type="ECO:0000313" key="4">
    <source>
        <dbReference type="Proteomes" id="UP000316714"/>
    </source>
</evidence>
<proteinExistence type="predicted"/>
<keyword evidence="3" id="KW-0808">Transferase</keyword>
<evidence type="ECO:0000259" key="2">
    <source>
        <dbReference type="Pfam" id="PF03781"/>
    </source>
</evidence>
<dbReference type="GO" id="GO:0120147">
    <property type="term" value="F:formylglycine-generating oxidase activity"/>
    <property type="evidence" value="ECO:0007669"/>
    <property type="project" value="TreeGrafter"/>
</dbReference>